<dbReference type="InterPro" id="IPR000436">
    <property type="entry name" value="Sushi_SCR_CCP_dom"/>
</dbReference>
<accession>A0ABM1C468</accession>
<evidence type="ECO:0000256" key="4">
    <source>
        <dbReference type="ARBA" id="ARBA00023157"/>
    </source>
</evidence>
<evidence type="ECO:0000256" key="5">
    <source>
        <dbReference type="ARBA" id="ARBA00023180"/>
    </source>
</evidence>
<dbReference type="Pfam" id="PF00084">
    <property type="entry name" value="Sushi"/>
    <property type="match status" value="2"/>
</dbReference>
<dbReference type="Proteomes" id="UP000694941">
    <property type="component" value="Unplaced"/>
</dbReference>
<gene>
    <name evidence="9" type="primary">LOC106477859</name>
</gene>
<keyword evidence="8" id="KW-1185">Reference proteome</keyword>
<feature type="disulfide bond" evidence="6">
    <location>
        <begin position="94"/>
        <end position="121"/>
    </location>
</feature>
<dbReference type="SUPFAM" id="SSF57535">
    <property type="entry name" value="Complement control module/SCR domain"/>
    <property type="match status" value="2"/>
</dbReference>
<evidence type="ECO:0000256" key="3">
    <source>
        <dbReference type="ARBA" id="ARBA00022737"/>
    </source>
</evidence>
<sequence length="123" mass="13438">MVSSLEHGKVNSPSADLIEGATLRFSCDSPYYLIGQETLTCQGNGQWSGQIPQCQKLVFCPDLDPVSHAEHQVKIGLEQKYGQFPQGTEVTYTCTGNYFLMGLDTLKCNPDGSWSGTQPSCVK</sequence>
<evidence type="ECO:0000313" key="9">
    <source>
        <dbReference type="RefSeq" id="XP_013793835.2"/>
    </source>
</evidence>
<reference evidence="9" key="1">
    <citation type="submission" date="2025-08" db="UniProtKB">
        <authorList>
            <consortium name="RefSeq"/>
        </authorList>
    </citation>
    <scope>IDENTIFICATION</scope>
    <source>
        <tissue evidence="9">Muscle</tissue>
    </source>
</reference>
<protein>
    <submittedName>
        <fullName evidence="9">Limulus clotting factor C-like</fullName>
    </submittedName>
</protein>
<evidence type="ECO:0000256" key="2">
    <source>
        <dbReference type="ARBA" id="ARBA00022729"/>
    </source>
</evidence>
<name>A0ABM1C468_LIMPO</name>
<dbReference type="PANTHER" id="PTHR46393:SF7">
    <property type="entry name" value="COMPLEMENT C2"/>
    <property type="match status" value="1"/>
</dbReference>
<dbReference type="GeneID" id="106477859"/>
<feature type="disulfide bond" evidence="6">
    <location>
        <begin position="27"/>
        <end position="54"/>
    </location>
</feature>
<evidence type="ECO:0000313" key="8">
    <source>
        <dbReference type="Proteomes" id="UP000694941"/>
    </source>
</evidence>
<dbReference type="Gene3D" id="2.10.70.10">
    <property type="entry name" value="Complement Module, domain 1"/>
    <property type="match status" value="2"/>
</dbReference>
<keyword evidence="3" id="KW-0677">Repeat</keyword>
<dbReference type="SMART" id="SM00032">
    <property type="entry name" value="CCP"/>
    <property type="match status" value="2"/>
</dbReference>
<feature type="non-terminal residue" evidence="9">
    <location>
        <position position="123"/>
    </location>
</feature>
<evidence type="ECO:0000256" key="1">
    <source>
        <dbReference type="ARBA" id="ARBA00022659"/>
    </source>
</evidence>
<keyword evidence="4 6" id="KW-1015">Disulfide bond</keyword>
<evidence type="ECO:0000259" key="7">
    <source>
        <dbReference type="PROSITE" id="PS50923"/>
    </source>
</evidence>
<feature type="domain" description="Sushi" evidence="7">
    <location>
        <begin position="1"/>
        <end position="56"/>
    </location>
</feature>
<comment type="caution">
    <text evidence="6">Lacks conserved residue(s) required for the propagation of feature annotation.</text>
</comment>
<organism evidence="8 9">
    <name type="scientific">Limulus polyphemus</name>
    <name type="common">Atlantic horseshoe crab</name>
    <dbReference type="NCBI Taxonomy" id="6850"/>
    <lineage>
        <taxon>Eukaryota</taxon>
        <taxon>Metazoa</taxon>
        <taxon>Ecdysozoa</taxon>
        <taxon>Arthropoda</taxon>
        <taxon>Chelicerata</taxon>
        <taxon>Merostomata</taxon>
        <taxon>Xiphosura</taxon>
        <taxon>Limulidae</taxon>
        <taxon>Limulus</taxon>
    </lineage>
</organism>
<feature type="domain" description="Sushi" evidence="7">
    <location>
        <begin position="58"/>
        <end position="123"/>
    </location>
</feature>
<dbReference type="CDD" id="cd00033">
    <property type="entry name" value="CCP"/>
    <property type="match status" value="2"/>
</dbReference>
<evidence type="ECO:0000256" key="6">
    <source>
        <dbReference type="PROSITE-ProRule" id="PRU00302"/>
    </source>
</evidence>
<keyword evidence="2" id="KW-0732">Signal</keyword>
<dbReference type="PANTHER" id="PTHR46393">
    <property type="entry name" value="SUSHI DOMAIN-CONTAINING PROTEIN"/>
    <property type="match status" value="1"/>
</dbReference>
<proteinExistence type="predicted"/>
<dbReference type="InterPro" id="IPR035976">
    <property type="entry name" value="Sushi/SCR/CCP_sf"/>
</dbReference>
<keyword evidence="5" id="KW-0325">Glycoprotein</keyword>
<dbReference type="RefSeq" id="XP_013793835.2">
    <property type="nucleotide sequence ID" value="XM_013938381.2"/>
</dbReference>
<keyword evidence="1 6" id="KW-0768">Sushi</keyword>
<dbReference type="PROSITE" id="PS50923">
    <property type="entry name" value="SUSHI"/>
    <property type="match status" value="2"/>
</dbReference>